<dbReference type="GO" id="GO:0016094">
    <property type="term" value="P:polyprenol biosynthetic process"/>
    <property type="evidence" value="ECO:0007669"/>
    <property type="project" value="TreeGrafter"/>
</dbReference>
<dbReference type="GO" id="GO:0045547">
    <property type="term" value="F:ditrans,polycis-polyprenyl diphosphate synthase [(2E,6E)-farnesyl diphosphate specific] activity"/>
    <property type="evidence" value="ECO:0007669"/>
    <property type="project" value="TreeGrafter"/>
</dbReference>
<dbReference type="GO" id="GO:0009409">
    <property type="term" value="P:response to cold"/>
    <property type="evidence" value="ECO:0007669"/>
    <property type="project" value="TreeGrafter"/>
</dbReference>
<dbReference type="PANTHER" id="PTHR10291">
    <property type="entry name" value="DEHYDRODOLICHYL DIPHOSPHATE SYNTHASE FAMILY MEMBER"/>
    <property type="match status" value="1"/>
</dbReference>
<sequence>MEIKAPHVEFKLAIAYAGTRDIVLATRRLCEKAKAGLIEPGAIDEALFDQELSTRGTPPPDFCIRTGGQIRLSGYLTWQFANIELYFTDIYGPEFTEDEFLKAIKSRTNKN</sequence>
<accession>A0A9R0K8X2</accession>
<reference evidence="3" key="1">
    <citation type="journal article" date="2021" name="Nat. Commun.">
        <title>Genomic analyses provide insights into spinach domestication and the genetic basis of agronomic traits.</title>
        <authorList>
            <person name="Cai X."/>
            <person name="Sun X."/>
            <person name="Xu C."/>
            <person name="Sun H."/>
            <person name="Wang X."/>
            <person name="Ge C."/>
            <person name="Zhang Z."/>
            <person name="Wang Q."/>
            <person name="Fei Z."/>
            <person name="Jiao C."/>
            <person name="Wang Q."/>
        </authorList>
    </citation>
    <scope>NUCLEOTIDE SEQUENCE [LARGE SCALE GENOMIC DNA]</scope>
    <source>
        <strain evidence="3">cv. Varoflay</strain>
    </source>
</reference>
<reference evidence="4" key="2">
    <citation type="submission" date="2025-08" db="UniProtKB">
        <authorList>
            <consortium name="RefSeq"/>
        </authorList>
    </citation>
    <scope>IDENTIFICATION</scope>
    <source>
        <tissue evidence="4">Leaf</tissue>
    </source>
</reference>
<dbReference type="Gene3D" id="3.40.1180.10">
    <property type="entry name" value="Decaprenyl diphosphate synthase-like"/>
    <property type="match status" value="1"/>
</dbReference>
<dbReference type="GO" id="GO:0009668">
    <property type="term" value="P:plastid membrane organization"/>
    <property type="evidence" value="ECO:0007669"/>
    <property type="project" value="TreeGrafter"/>
</dbReference>
<evidence type="ECO:0008006" key="5">
    <source>
        <dbReference type="Google" id="ProtNLM"/>
    </source>
</evidence>
<dbReference type="AlphaFoldDB" id="A0A9R0K8X2"/>
<protein>
    <recommendedName>
        <fullName evidence="5">Alkyl transferase</fullName>
    </recommendedName>
</protein>
<evidence type="ECO:0000256" key="1">
    <source>
        <dbReference type="ARBA" id="ARBA00001946"/>
    </source>
</evidence>
<keyword evidence="3" id="KW-1185">Reference proteome</keyword>
<dbReference type="GO" id="GO:0009570">
    <property type="term" value="C:chloroplast stroma"/>
    <property type="evidence" value="ECO:0007669"/>
    <property type="project" value="TreeGrafter"/>
</dbReference>
<dbReference type="InterPro" id="IPR018520">
    <property type="entry name" value="UPP_synth-like_CS"/>
</dbReference>
<dbReference type="PROSITE" id="PS01066">
    <property type="entry name" value="UPP_SYNTHASE"/>
    <property type="match status" value="1"/>
</dbReference>
<gene>
    <name evidence="4" type="primary">LOC110801024</name>
</gene>
<name>A0A9R0K8X2_SPIOL</name>
<comment type="cofactor">
    <cofactor evidence="1">
        <name>Mg(2+)</name>
        <dbReference type="ChEBI" id="CHEBI:18420"/>
    </cofactor>
</comment>
<keyword evidence="2" id="KW-0808">Transferase</keyword>
<evidence type="ECO:0000313" key="3">
    <source>
        <dbReference type="Proteomes" id="UP000813463"/>
    </source>
</evidence>
<dbReference type="Proteomes" id="UP000813463">
    <property type="component" value="Chromosome 4"/>
</dbReference>
<dbReference type="InterPro" id="IPR036424">
    <property type="entry name" value="UPP_synth-like_sf"/>
</dbReference>
<dbReference type="GeneID" id="110801024"/>
<dbReference type="KEGG" id="soe:110801024"/>
<dbReference type="SUPFAM" id="SSF64005">
    <property type="entry name" value="Undecaprenyl diphosphate synthase"/>
    <property type="match status" value="1"/>
</dbReference>
<evidence type="ECO:0000256" key="2">
    <source>
        <dbReference type="ARBA" id="ARBA00022679"/>
    </source>
</evidence>
<evidence type="ECO:0000313" key="4">
    <source>
        <dbReference type="RefSeq" id="XP_021862028.1"/>
    </source>
</evidence>
<organism evidence="3 4">
    <name type="scientific">Spinacia oleracea</name>
    <name type="common">Spinach</name>
    <dbReference type="NCBI Taxonomy" id="3562"/>
    <lineage>
        <taxon>Eukaryota</taxon>
        <taxon>Viridiplantae</taxon>
        <taxon>Streptophyta</taxon>
        <taxon>Embryophyta</taxon>
        <taxon>Tracheophyta</taxon>
        <taxon>Spermatophyta</taxon>
        <taxon>Magnoliopsida</taxon>
        <taxon>eudicotyledons</taxon>
        <taxon>Gunneridae</taxon>
        <taxon>Pentapetalae</taxon>
        <taxon>Caryophyllales</taxon>
        <taxon>Chenopodiaceae</taxon>
        <taxon>Chenopodioideae</taxon>
        <taxon>Anserineae</taxon>
        <taxon>Spinacia</taxon>
    </lineage>
</organism>
<dbReference type="InterPro" id="IPR001441">
    <property type="entry name" value="UPP_synth-like"/>
</dbReference>
<dbReference type="Pfam" id="PF01255">
    <property type="entry name" value="Prenyltransf"/>
    <property type="match status" value="1"/>
</dbReference>
<dbReference type="RefSeq" id="XP_021862028.1">
    <property type="nucleotide sequence ID" value="XM_022006336.1"/>
</dbReference>
<dbReference type="PANTHER" id="PTHR10291:SF0">
    <property type="entry name" value="DEHYDRODOLICHYL DIPHOSPHATE SYNTHASE 2"/>
    <property type="match status" value="1"/>
</dbReference>
<proteinExistence type="predicted"/>
<dbReference type="OrthoDB" id="881185at2759"/>